<feature type="short sequence motif" description="GXSXG" evidence="2">
    <location>
        <begin position="54"/>
        <end position="58"/>
    </location>
</feature>
<evidence type="ECO:0000256" key="3">
    <source>
        <dbReference type="SAM" id="Phobius"/>
    </source>
</evidence>
<evidence type="ECO:0000313" key="6">
    <source>
        <dbReference type="Proteomes" id="UP000232638"/>
    </source>
</evidence>
<dbReference type="PROSITE" id="PS51635">
    <property type="entry name" value="PNPLA"/>
    <property type="match status" value="1"/>
</dbReference>
<evidence type="ECO:0000259" key="4">
    <source>
        <dbReference type="PROSITE" id="PS51635"/>
    </source>
</evidence>
<dbReference type="KEGG" id="tsy:THSYN_05490"/>
<feature type="domain" description="PNPLA" evidence="4">
    <location>
        <begin position="21"/>
        <end position="234"/>
    </location>
</feature>
<keyword evidence="3" id="KW-0472">Membrane</keyword>
<evidence type="ECO:0000313" key="5">
    <source>
        <dbReference type="EMBL" id="AUB80453.1"/>
    </source>
</evidence>
<feature type="transmembrane region" description="Helical" evidence="3">
    <location>
        <begin position="20"/>
        <end position="40"/>
    </location>
</feature>
<keyword evidence="2" id="KW-0378">Hydrolase</keyword>
<dbReference type="GO" id="GO:0016787">
    <property type="term" value="F:hydrolase activity"/>
    <property type="evidence" value="ECO:0007669"/>
    <property type="project" value="UniProtKB-UniRule"/>
</dbReference>
<dbReference type="GO" id="GO:0016042">
    <property type="term" value="P:lipid catabolic process"/>
    <property type="evidence" value="ECO:0007669"/>
    <property type="project" value="UniProtKB-UniRule"/>
</dbReference>
<dbReference type="Pfam" id="PF01734">
    <property type="entry name" value="Patatin"/>
    <property type="match status" value="1"/>
</dbReference>
<dbReference type="InterPro" id="IPR016035">
    <property type="entry name" value="Acyl_Trfase/lysoPLipase"/>
</dbReference>
<keyword evidence="6" id="KW-1185">Reference proteome</keyword>
<dbReference type="PANTHER" id="PTHR46394">
    <property type="entry name" value="ANNEXIN"/>
    <property type="match status" value="1"/>
</dbReference>
<dbReference type="PANTHER" id="PTHR46394:SF1">
    <property type="entry name" value="PNPLA DOMAIN-CONTAINING PROTEIN"/>
    <property type="match status" value="1"/>
</dbReference>
<sequence>MFTTDPLPYENPLKEDQITNLVFSGGGILGIAYVGAMMALDGLHVRQHIENYAGASAGAINALFGALDYTPDELNQEMQKMDFRKLLDTWLRFNLIKTISGRGRCHWLCDTIPWLLIPLSVWIFDGICRGRVVERWLEGVVSNKLKEKYGVGSECSFKQLKEKTGKGLFVLGCELNTRKFAVFSPDDTPDVRVVDAVVASMSIPFIFSPRCVAGKTYLDGGTTKDMPLDMDFLIRDDPKKPNPFRPNNTLGLMLNTKDAVANPRPKPLNGHWDWLGALFDAVLNQGTMQLFHDQRRIDQTVFIDPKGIEQLDFNLTPEQKQLLKQSAWEAVYGYFKKPAPGPCPAT</sequence>
<feature type="active site" description="Nucleophile" evidence="2">
    <location>
        <position position="56"/>
    </location>
</feature>
<dbReference type="InterPro" id="IPR002641">
    <property type="entry name" value="PNPLA_dom"/>
</dbReference>
<dbReference type="EMBL" id="CP020370">
    <property type="protein sequence ID" value="AUB80453.1"/>
    <property type="molecule type" value="Genomic_DNA"/>
</dbReference>
<proteinExistence type="predicted"/>
<dbReference type="AlphaFoldDB" id="A0A2K8U4E5"/>
<keyword evidence="2" id="KW-0442">Lipid degradation</keyword>
<protein>
    <recommendedName>
        <fullName evidence="4">PNPLA domain-containing protein</fullName>
    </recommendedName>
</protein>
<accession>A0A2K8U4E5</accession>
<dbReference type="SUPFAM" id="SSF52151">
    <property type="entry name" value="FabD/lysophospholipase-like"/>
    <property type="match status" value="1"/>
</dbReference>
<keyword evidence="3" id="KW-1133">Transmembrane helix</keyword>
<keyword evidence="3" id="KW-0812">Transmembrane</keyword>
<dbReference type="Proteomes" id="UP000232638">
    <property type="component" value="Chromosome"/>
</dbReference>
<name>A0A2K8U4E5_9GAMM</name>
<dbReference type="Gene3D" id="3.40.1090.10">
    <property type="entry name" value="Cytosolic phospholipase A2 catalytic domain"/>
    <property type="match status" value="2"/>
</dbReference>
<gene>
    <name evidence="5" type="ORF">THSYN_05490</name>
</gene>
<evidence type="ECO:0000256" key="1">
    <source>
        <dbReference type="ARBA" id="ARBA00023098"/>
    </source>
</evidence>
<keyword evidence="1 2" id="KW-0443">Lipid metabolism</keyword>
<dbReference type="InterPro" id="IPR052580">
    <property type="entry name" value="Lipid_Hydrolase"/>
</dbReference>
<feature type="active site" description="Proton acceptor" evidence="2">
    <location>
        <position position="219"/>
    </location>
</feature>
<feature type="short sequence motif" description="DGA/G" evidence="2">
    <location>
        <begin position="219"/>
        <end position="221"/>
    </location>
</feature>
<feature type="short sequence motif" description="GXGXXG" evidence="2">
    <location>
        <begin position="25"/>
        <end position="30"/>
    </location>
</feature>
<organism evidence="5 6">
    <name type="scientific">Candidatus Thiodictyon syntrophicum</name>
    <dbReference type="NCBI Taxonomy" id="1166950"/>
    <lineage>
        <taxon>Bacteria</taxon>
        <taxon>Pseudomonadati</taxon>
        <taxon>Pseudomonadota</taxon>
        <taxon>Gammaproteobacteria</taxon>
        <taxon>Chromatiales</taxon>
        <taxon>Chromatiaceae</taxon>
        <taxon>Thiodictyon</taxon>
    </lineage>
</organism>
<reference evidence="5 6" key="1">
    <citation type="submission" date="2017-03" db="EMBL/GenBank/DDBJ databases">
        <title>Complete genome sequence of Candidatus 'Thiodictyon syntrophicum' sp. nov. strain Cad16T, a photolithoautotroph purple sulfur bacterium isolated from an alpine meromictic lake.</title>
        <authorList>
            <person name="Luedin S.M."/>
            <person name="Pothier J.F."/>
            <person name="Danza F."/>
            <person name="Storelli N."/>
            <person name="Wittwer M."/>
            <person name="Tonolla M."/>
        </authorList>
    </citation>
    <scope>NUCLEOTIDE SEQUENCE [LARGE SCALE GENOMIC DNA]</scope>
    <source>
        <strain evidence="5 6">Cad16T</strain>
    </source>
</reference>
<evidence type="ECO:0000256" key="2">
    <source>
        <dbReference type="PROSITE-ProRule" id="PRU01161"/>
    </source>
</evidence>